<dbReference type="Proteomes" id="UP000051298">
    <property type="component" value="Unassembled WGS sequence"/>
</dbReference>
<evidence type="ECO:0000313" key="3">
    <source>
        <dbReference type="EMBL" id="CUH61600.1"/>
    </source>
</evidence>
<dbReference type="AlphaFoldDB" id="A0A0P1F1Y8"/>
<feature type="region of interest" description="Disordered" evidence="1">
    <location>
        <begin position="25"/>
        <end position="49"/>
    </location>
</feature>
<proteinExistence type="predicted"/>
<evidence type="ECO:0000256" key="1">
    <source>
        <dbReference type="SAM" id="MobiDB-lite"/>
    </source>
</evidence>
<reference evidence="3 4" key="1">
    <citation type="submission" date="2015-09" db="EMBL/GenBank/DDBJ databases">
        <authorList>
            <consortium name="Swine Surveillance"/>
        </authorList>
    </citation>
    <scope>NUCLEOTIDE SEQUENCE [LARGE SCALE GENOMIC DNA]</scope>
    <source>
        <strain evidence="3 4">CECT 5294</strain>
    </source>
</reference>
<name>A0A0P1F1Y8_9RHOB</name>
<evidence type="ECO:0000313" key="4">
    <source>
        <dbReference type="Proteomes" id="UP000051298"/>
    </source>
</evidence>
<dbReference type="EMBL" id="CYRX01000032">
    <property type="protein sequence ID" value="CUH61574.1"/>
    <property type="molecule type" value="Genomic_DNA"/>
</dbReference>
<dbReference type="EMBL" id="CYRX01000032">
    <property type="protein sequence ID" value="CUH61600.1"/>
    <property type="molecule type" value="Genomic_DNA"/>
</dbReference>
<gene>
    <name evidence="2" type="ORF">THS5294_02885</name>
    <name evidence="3" type="ORF">THS5294_02911</name>
</gene>
<protein>
    <submittedName>
        <fullName evidence="3">Uncharacterized protein</fullName>
    </submittedName>
</protein>
<sequence length="77" mass="8405">MTDCPFIPPNAIRLFLQHRPKSLVRSDPANHVKGTNRQRPSSHLRQASGQNVRTAVFNLTKNVSAAVTSPTDSALSP</sequence>
<accession>A0A0P1F1Y8</accession>
<evidence type="ECO:0000313" key="2">
    <source>
        <dbReference type="EMBL" id="CUH61574.1"/>
    </source>
</evidence>
<organism evidence="3 4">
    <name type="scientific">Thalassobacter stenotrophicus</name>
    <dbReference type="NCBI Taxonomy" id="266809"/>
    <lineage>
        <taxon>Bacteria</taxon>
        <taxon>Pseudomonadati</taxon>
        <taxon>Pseudomonadota</taxon>
        <taxon>Alphaproteobacteria</taxon>
        <taxon>Rhodobacterales</taxon>
        <taxon>Roseobacteraceae</taxon>
        <taxon>Thalassobacter</taxon>
    </lineage>
</organism>